<dbReference type="STRING" id="1193729.A1OE_195"/>
<dbReference type="GO" id="GO:0008961">
    <property type="term" value="F:phosphatidylglycerol-prolipoprotein diacylglyceryl transferase activity"/>
    <property type="evidence" value="ECO:0007669"/>
    <property type="project" value="UniProtKB-UniRule"/>
</dbReference>
<feature type="transmembrane region" description="Helical" evidence="7">
    <location>
        <begin position="115"/>
        <end position="136"/>
    </location>
</feature>
<feature type="binding site" evidence="7">
    <location>
        <position position="134"/>
    </location>
    <ligand>
        <name>a 1,2-diacyl-sn-glycero-3-phospho-(1'-sn-glycerol)</name>
        <dbReference type="ChEBI" id="CHEBI:64716"/>
    </ligand>
</feature>
<evidence type="ECO:0000256" key="7">
    <source>
        <dbReference type="HAMAP-Rule" id="MF_01147"/>
    </source>
</evidence>
<proteinExistence type="inferred from homology"/>
<evidence type="ECO:0000256" key="6">
    <source>
        <dbReference type="ARBA" id="ARBA00023136"/>
    </source>
</evidence>
<gene>
    <name evidence="7 8" type="primary">lgt</name>
    <name evidence="8" type="ORF">A1OE_195</name>
</gene>
<dbReference type="KEGG" id="thal:A1OE_195"/>
<dbReference type="Pfam" id="PF01790">
    <property type="entry name" value="LGT"/>
    <property type="match status" value="1"/>
</dbReference>
<dbReference type="HOGENOM" id="CLU_013386_1_0_5"/>
<dbReference type="NCBIfam" id="TIGR00544">
    <property type="entry name" value="lgt"/>
    <property type="match status" value="1"/>
</dbReference>
<evidence type="ECO:0000256" key="1">
    <source>
        <dbReference type="ARBA" id="ARBA00007150"/>
    </source>
</evidence>
<dbReference type="UniPathway" id="UPA00664"/>
<dbReference type="EMBL" id="CP003539">
    <property type="protein sequence ID" value="AFX98397.1"/>
    <property type="molecule type" value="Genomic_DNA"/>
</dbReference>
<evidence type="ECO:0000256" key="4">
    <source>
        <dbReference type="ARBA" id="ARBA00022692"/>
    </source>
</evidence>
<keyword evidence="4 7" id="KW-0812">Transmembrane</keyword>
<evidence type="ECO:0000256" key="5">
    <source>
        <dbReference type="ARBA" id="ARBA00022989"/>
    </source>
</evidence>
<keyword evidence="3 7" id="KW-0808">Transferase</keyword>
<sequence length="257" mass="28561">MIDPIAIAMGPLSIRWYALAYIAGIIVGWKYVIYLSKSYPILFDHKLFDSLLLYVTCGIILGGRIGYVLFYNLNYYFSNPEEMFMVWRGGMSFHGGFLGVVVAIALFARKANLSIFIIGDLVASAAPIGLFFGRIANFINGELFGRAAPDLPWAIIFPNGGEIPRHPSQIYEALLEGIVLFIFIRRVSIKTQRPGIAVTSFVIGYGIVRTICEFFRAPDAQIGFVISHLSMGQILSLPMILIGGIIMFLLSRKDPLH</sequence>
<dbReference type="eggNOG" id="COG0682">
    <property type="taxonomic scope" value="Bacteria"/>
</dbReference>
<keyword evidence="9" id="KW-1185">Reference proteome</keyword>
<organism evidence="8 9">
    <name type="scientific">Candidatus Endolissoclinum faulkneri L2</name>
    <dbReference type="NCBI Taxonomy" id="1193729"/>
    <lineage>
        <taxon>Bacteria</taxon>
        <taxon>Pseudomonadati</taxon>
        <taxon>Pseudomonadota</taxon>
        <taxon>Alphaproteobacteria</taxon>
        <taxon>Rhodospirillales</taxon>
        <taxon>Rhodospirillaceae</taxon>
        <taxon>Candidatus Endolissoclinum</taxon>
    </lineage>
</organism>
<dbReference type="AlphaFoldDB" id="K7YLN2"/>
<comment type="pathway">
    <text evidence="7">Protein modification; lipoprotein biosynthesis (diacylglyceryl transfer).</text>
</comment>
<evidence type="ECO:0000313" key="8">
    <source>
        <dbReference type="EMBL" id="AFX98397.1"/>
    </source>
</evidence>
<feature type="transmembrane region" description="Helical" evidence="7">
    <location>
        <begin position="91"/>
        <end position="108"/>
    </location>
</feature>
<comment type="similarity">
    <text evidence="1 7">Belongs to the Lgt family.</text>
</comment>
<protein>
    <recommendedName>
        <fullName evidence="7">Phosphatidylglycerol--prolipoprotein diacylglyceryl transferase</fullName>
        <ecNumber evidence="7">2.5.1.145</ecNumber>
    </recommendedName>
</protein>
<dbReference type="PANTHER" id="PTHR30589">
    <property type="entry name" value="PROLIPOPROTEIN DIACYLGLYCERYL TRANSFERASE"/>
    <property type="match status" value="1"/>
</dbReference>
<evidence type="ECO:0000256" key="3">
    <source>
        <dbReference type="ARBA" id="ARBA00022679"/>
    </source>
</evidence>
<dbReference type="EC" id="2.5.1.145" evidence="7"/>
<feature type="transmembrane region" description="Helical" evidence="7">
    <location>
        <begin position="16"/>
        <end position="35"/>
    </location>
</feature>
<dbReference type="Proteomes" id="UP000010077">
    <property type="component" value="Chromosome"/>
</dbReference>
<feature type="transmembrane region" description="Helical" evidence="7">
    <location>
        <begin position="196"/>
        <end position="217"/>
    </location>
</feature>
<keyword evidence="5 7" id="KW-1133">Transmembrane helix</keyword>
<comment type="subcellular location">
    <subcellularLocation>
        <location evidence="7">Cell membrane</location>
        <topology evidence="7">Multi-pass membrane protein</topology>
    </subcellularLocation>
</comment>
<feature type="transmembrane region" description="Helical" evidence="7">
    <location>
        <begin position="229"/>
        <end position="250"/>
    </location>
</feature>
<dbReference type="PANTHER" id="PTHR30589:SF0">
    <property type="entry name" value="PHOSPHATIDYLGLYCEROL--PROLIPOPROTEIN DIACYLGLYCERYL TRANSFERASE"/>
    <property type="match status" value="1"/>
</dbReference>
<dbReference type="GO" id="GO:0005886">
    <property type="term" value="C:plasma membrane"/>
    <property type="evidence" value="ECO:0007669"/>
    <property type="project" value="UniProtKB-SubCell"/>
</dbReference>
<keyword evidence="2 7" id="KW-1003">Cell membrane</keyword>
<comment type="function">
    <text evidence="7">Catalyzes the transfer of the diacylglyceryl group from phosphatidylglycerol to the sulfhydryl group of the N-terminal cysteine of a prolipoprotein, the first step in the formation of mature lipoproteins.</text>
</comment>
<keyword evidence="8" id="KW-0449">Lipoprotein</keyword>
<keyword evidence="8" id="KW-0328">Glycosyltransferase</keyword>
<dbReference type="InterPro" id="IPR001640">
    <property type="entry name" value="Lgt"/>
</dbReference>
<dbReference type="PATRIC" id="fig|1193729.4.peg.105"/>
<dbReference type="GO" id="GO:0042158">
    <property type="term" value="P:lipoprotein biosynthetic process"/>
    <property type="evidence" value="ECO:0007669"/>
    <property type="project" value="UniProtKB-UniRule"/>
</dbReference>
<dbReference type="HAMAP" id="MF_01147">
    <property type="entry name" value="Lgt"/>
    <property type="match status" value="1"/>
</dbReference>
<evidence type="ECO:0000313" key="9">
    <source>
        <dbReference type="Proteomes" id="UP000010077"/>
    </source>
</evidence>
<dbReference type="PROSITE" id="PS01311">
    <property type="entry name" value="LGT"/>
    <property type="match status" value="1"/>
</dbReference>
<comment type="catalytic activity">
    <reaction evidence="7">
        <text>L-cysteinyl-[prolipoprotein] + a 1,2-diacyl-sn-glycero-3-phospho-(1'-sn-glycerol) = an S-1,2-diacyl-sn-glyceryl-L-cysteinyl-[prolipoprotein] + sn-glycerol 1-phosphate + H(+)</text>
        <dbReference type="Rhea" id="RHEA:56712"/>
        <dbReference type="Rhea" id="RHEA-COMP:14679"/>
        <dbReference type="Rhea" id="RHEA-COMP:14680"/>
        <dbReference type="ChEBI" id="CHEBI:15378"/>
        <dbReference type="ChEBI" id="CHEBI:29950"/>
        <dbReference type="ChEBI" id="CHEBI:57685"/>
        <dbReference type="ChEBI" id="CHEBI:64716"/>
        <dbReference type="ChEBI" id="CHEBI:140658"/>
        <dbReference type="EC" id="2.5.1.145"/>
    </reaction>
</comment>
<accession>K7YLN2</accession>
<keyword evidence="6 7" id="KW-0472">Membrane</keyword>
<evidence type="ECO:0000256" key="2">
    <source>
        <dbReference type="ARBA" id="ARBA00022475"/>
    </source>
</evidence>
<name>K7YLN2_9PROT</name>
<reference evidence="8 9" key="1">
    <citation type="journal article" date="2012" name="Proc. Natl. Acad. Sci. U.S.A.">
        <title>Genome streamlining and chemical defense in a coral reef symbiosis.</title>
        <authorList>
            <person name="Kwan J.C."/>
            <person name="Donia M.S."/>
            <person name="Han A.W."/>
            <person name="Hirose E."/>
            <person name="Haygood M.G."/>
            <person name="Schmidt E.W."/>
        </authorList>
    </citation>
    <scope>NUCLEOTIDE SEQUENCE [LARGE SCALE GENOMIC DNA]</scope>
    <source>
        <strain evidence="8 9">L2</strain>
    </source>
</reference>
<feature type="transmembrane region" description="Helical" evidence="7">
    <location>
        <begin position="47"/>
        <end position="71"/>
    </location>
</feature>